<evidence type="ECO:0000313" key="4">
    <source>
        <dbReference type="Proteomes" id="UP001500503"/>
    </source>
</evidence>
<dbReference type="Pfam" id="PF02470">
    <property type="entry name" value="MlaD"/>
    <property type="match status" value="1"/>
</dbReference>
<accession>A0ABP8P3Q2</accession>
<evidence type="ECO:0000313" key="3">
    <source>
        <dbReference type="EMBL" id="GAA4481393.1"/>
    </source>
</evidence>
<dbReference type="InterPro" id="IPR024516">
    <property type="entry name" value="Mce_C"/>
</dbReference>
<organism evidence="3 4">
    <name type="scientific">Actinoallomurus oryzae</name>
    <dbReference type="NCBI Taxonomy" id="502180"/>
    <lineage>
        <taxon>Bacteria</taxon>
        <taxon>Bacillati</taxon>
        <taxon>Actinomycetota</taxon>
        <taxon>Actinomycetes</taxon>
        <taxon>Streptosporangiales</taxon>
        <taxon>Thermomonosporaceae</taxon>
        <taxon>Actinoallomurus</taxon>
    </lineage>
</organism>
<protein>
    <submittedName>
        <fullName evidence="3">MCE family protein</fullName>
    </submittedName>
</protein>
<gene>
    <name evidence="3" type="ORF">GCM10023191_000230</name>
</gene>
<dbReference type="PANTHER" id="PTHR33371:SF19">
    <property type="entry name" value="MCE-FAMILY PROTEIN MCE4A"/>
    <property type="match status" value="1"/>
</dbReference>
<feature type="domain" description="Mammalian cell entry C-terminal" evidence="2">
    <location>
        <begin position="128"/>
        <end position="347"/>
    </location>
</feature>
<comment type="caution">
    <text evidence="3">The sequence shown here is derived from an EMBL/GenBank/DDBJ whole genome shotgun (WGS) entry which is preliminary data.</text>
</comment>
<dbReference type="NCBIfam" id="TIGR00996">
    <property type="entry name" value="Mtu_fam_mce"/>
    <property type="match status" value="1"/>
</dbReference>
<dbReference type="PANTHER" id="PTHR33371">
    <property type="entry name" value="INTERMEMBRANE PHOSPHOLIPID TRANSPORT SYSTEM BINDING PROTEIN MLAD-RELATED"/>
    <property type="match status" value="1"/>
</dbReference>
<sequence>MISVEDSAAVKARRRLTGLAFLLVLCLLVWLSIAVYQKRFTDVAMVTLRTDSVGNEMHPHADVKMRGQVIGEVRDISADGSGARLRLALQPGALKNVPANVTAQMLPTTLFGERYVALVPPPDPAPVALAAGSVIGQDRSSNAIELERVLDNVLPLLTAVQPAKLSATLTAMAQALQGRGDKLGQTLVDFDSYLKTLKPQLPALDRDISELVRVARLYSQASPDILQALTDFTTTSRTIVDQRANLAELYDSMTDSSRDITAFLRGNSANIIRLSADSRPVLQTLARYSPSFPCTLKTLSDFVPAMDRALGKGTDQHGMHVTVHVVPSKGRYVPGRDTPVYNAGGGPHCYPVPYEGAAGALGVPNSPGENDLVNDLLNTSGTAPRKGLPDWSSVLVGPIYRGTEVTVK</sequence>
<evidence type="ECO:0000259" key="2">
    <source>
        <dbReference type="Pfam" id="PF11887"/>
    </source>
</evidence>
<dbReference type="InterPro" id="IPR005693">
    <property type="entry name" value="Mce"/>
</dbReference>
<dbReference type="InterPro" id="IPR003399">
    <property type="entry name" value="Mce/MlaD"/>
</dbReference>
<feature type="domain" description="Mce/MlaD" evidence="1">
    <location>
        <begin position="46"/>
        <end position="121"/>
    </location>
</feature>
<dbReference type="EMBL" id="BAABHF010000002">
    <property type="protein sequence ID" value="GAA4481393.1"/>
    <property type="molecule type" value="Genomic_DNA"/>
</dbReference>
<name>A0ABP8P3Q2_9ACTN</name>
<evidence type="ECO:0000259" key="1">
    <source>
        <dbReference type="Pfam" id="PF02470"/>
    </source>
</evidence>
<dbReference type="RefSeq" id="WP_345455557.1">
    <property type="nucleotide sequence ID" value="NZ_BAABHF010000002.1"/>
</dbReference>
<dbReference type="Pfam" id="PF11887">
    <property type="entry name" value="Mce4_CUP1"/>
    <property type="match status" value="1"/>
</dbReference>
<proteinExistence type="predicted"/>
<dbReference type="InterPro" id="IPR052336">
    <property type="entry name" value="MlaD_Phospholipid_Transporter"/>
</dbReference>
<dbReference type="Proteomes" id="UP001500503">
    <property type="component" value="Unassembled WGS sequence"/>
</dbReference>
<keyword evidence="4" id="KW-1185">Reference proteome</keyword>
<reference evidence="4" key="1">
    <citation type="journal article" date="2019" name="Int. J. Syst. Evol. Microbiol.">
        <title>The Global Catalogue of Microorganisms (GCM) 10K type strain sequencing project: providing services to taxonomists for standard genome sequencing and annotation.</title>
        <authorList>
            <consortium name="The Broad Institute Genomics Platform"/>
            <consortium name="The Broad Institute Genome Sequencing Center for Infectious Disease"/>
            <person name="Wu L."/>
            <person name="Ma J."/>
        </authorList>
    </citation>
    <scope>NUCLEOTIDE SEQUENCE [LARGE SCALE GENOMIC DNA]</scope>
    <source>
        <strain evidence="4">JCM 17933</strain>
    </source>
</reference>